<feature type="region of interest" description="Disordered" evidence="1">
    <location>
        <begin position="1"/>
        <end position="44"/>
    </location>
</feature>
<dbReference type="AlphaFoldDB" id="A0AAN8L072"/>
<name>A0AAN8L072_9TELE</name>
<accession>A0AAN8L072</accession>
<reference evidence="2 3" key="1">
    <citation type="submission" date="2021-04" db="EMBL/GenBank/DDBJ databases">
        <authorList>
            <person name="De Guttry C."/>
            <person name="Zahm M."/>
            <person name="Klopp C."/>
            <person name="Cabau C."/>
            <person name="Louis A."/>
            <person name="Berthelot C."/>
            <person name="Parey E."/>
            <person name="Roest Crollius H."/>
            <person name="Montfort J."/>
            <person name="Robinson-Rechavi M."/>
            <person name="Bucao C."/>
            <person name="Bouchez O."/>
            <person name="Gislard M."/>
            <person name="Lluch J."/>
            <person name="Milhes M."/>
            <person name="Lampietro C."/>
            <person name="Lopez Roques C."/>
            <person name="Donnadieu C."/>
            <person name="Braasch I."/>
            <person name="Desvignes T."/>
            <person name="Postlethwait J."/>
            <person name="Bobe J."/>
            <person name="Wedekind C."/>
            <person name="Guiguen Y."/>
        </authorList>
    </citation>
    <scope>NUCLEOTIDE SEQUENCE [LARGE SCALE GENOMIC DNA]</scope>
    <source>
        <strain evidence="2">Cs_M1</strain>
        <tissue evidence="2">Blood</tissue>
    </source>
</reference>
<proteinExistence type="predicted"/>
<feature type="compositionally biased region" description="Basic and acidic residues" evidence="1">
    <location>
        <begin position="1"/>
        <end position="13"/>
    </location>
</feature>
<dbReference type="Proteomes" id="UP001356427">
    <property type="component" value="Unassembled WGS sequence"/>
</dbReference>
<organism evidence="2 3">
    <name type="scientific">Coregonus suidteri</name>
    <dbReference type="NCBI Taxonomy" id="861788"/>
    <lineage>
        <taxon>Eukaryota</taxon>
        <taxon>Metazoa</taxon>
        <taxon>Chordata</taxon>
        <taxon>Craniata</taxon>
        <taxon>Vertebrata</taxon>
        <taxon>Euteleostomi</taxon>
        <taxon>Actinopterygii</taxon>
        <taxon>Neopterygii</taxon>
        <taxon>Teleostei</taxon>
        <taxon>Protacanthopterygii</taxon>
        <taxon>Salmoniformes</taxon>
        <taxon>Salmonidae</taxon>
        <taxon>Coregoninae</taxon>
        <taxon>Coregonus</taxon>
    </lineage>
</organism>
<dbReference type="EMBL" id="JAGTTL010000027">
    <property type="protein sequence ID" value="KAK6300988.1"/>
    <property type="molecule type" value="Genomic_DNA"/>
</dbReference>
<gene>
    <name evidence="2" type="ORF">J4Q44_G00290860</name>
</gene>
<evidence type="ECO:0000313" key="2">
    <source>
        <dbReference type="EMBL" id="KAK6300988.1"/>
    </source>
</evidence>
<protein>
    <submittedName>
        <fullName evidence="2">Uncharacterized protein</fullName>
    </submittedName>
</protein>
<evidence type="ECO:0000313" key="3">
    <source>
        <dbReference type="Proteomes" id="UP001356427"/>
    </source>
</evidence>
<evidence type="ECO:0000256" key="1">
    <source>
        <dbReference type="SAM" id="MobiDB-lite"/>
    </source>
</evidence>
<comment type="caution">
    <text evidence="2">The sequence shown here is derived from an EMBL/GenBank/DDBJ whole genome shotgun (WGS) entry which is preliminary data.</text>
</comment>
<sequence>MEAQRNKTQERTYKTWPPAWRNKRSASDQQPVPSDNDEDISSELSPTDLVAGMLDDLNRLSIDDNFSEALVAMAKRFNAIKGSPSRLVSAIHCFGKSHISSAANSTLKSCQTTRPYDNLSAYSCCLSFHQGWYKNGVSRYWTTKKPEQWL</sequence>
<keyword evidence="3" id="KW-1185">Reference proteome</keyword>